<evidence type="ECO:0000256" key="1">
    <source>
        <dbReference type="ARBA" id="ARBA00004141"/>
    </source>
</evidence>
<dbReference type="InterPro" id="IPR051633">
    <property type="entry name" value="AceTr"/>
</dbReference>
<dbReference type="NCBIfam" id="NF038013">
    <property type="entry name" value="AceTr_1"/>
    <property type="match status" value="1"/>
</dbReference>
<proteinExistence type="inferred from homology"/>
<dbReference type="AlphaFoldDB" id="A0A1M6R3F3"/>
<comment type="subcellular location">
    <subcellularLocation>
        <location evidence="1">Membrane</location>
        <topology evidence="1">Multi-pass membrane protein</topology>
    </subcellularLocation>
</comment>
<evidence type="ECO:0000256" key="6">
    <source>
        <dbReference type="SAM" id="Phobius"/>
    </source>
</evidence>
<protein>
    <submittedName>
        <fullName evidence="7">Uncharacterized protein</fullName>
    </submittedName>
</protein>
<evidence type="ECO:0000313" key="8">
    <source>
        <dbReference type="Proteomes" id="UP000184016"/>
    </source>
</evidence>
<dbReference type="PANTHER" id="PTHR31123:SF1">
    <property type="entry name" value="ACCUMULATION OF DYADS PROTEIN 2-RELATED"/>
    <property type="match status" value="1"/>
</dbReference>
<dbReference type="RefSeq" id="WP_072873998.1">
    <property type="nucleotide sequence ID" value="NZ_FRAF01000011.1"/>
</dbReference>
<keyword evidence="8" id="KW-1185">Reference proteome</keyword>
<keyword evidence="3 6" id="KW-0812">Transmembrane</keyword>
<evidence type="ECO:0000256" key="3">
    <source>
        <dbReference type="ARBA" id="ARBA00022692"/>
    </source>
</evidence>
<comment type="similarity">
    <text evidence="2">Belongs to the acetate uptake transporter (AceTr) (TC 2.A.96) family.</text>
</comment>
<evidence type="ECO:0000313" key="7">
    <source>
        <dbReference type="EMBL" id="SHK26930.1"/>
    </source>
</evidence>
<evidence type="ECO:0000256" key="2">
    <source>
        <dbReference type="ARBA" id="ARBA00005587"/>
    </source>
</evidence>
<feature type="transmembrane region" description="Helical" evidence="6">
    <location>
        <begin position="102"/>
        <end position="123"/>
    </location>
</feature>
<dbReference type="EMBL" id="FRAF01000011">
    <property type="protein sequence ID" value="SHK26930.1"/>
    <property type="molecule type" value="Genomic_DNA"/>
</dbReference>
<feature type="transmembrane region" description="Helical" evidence="6">
    <location>
        <begin position="130"/>
        <end position="150"/>
    </location>
</feature>
<feature type="transmembrane region" description="Helical" evidence="6">
    <location>
        <begin position="42"/>
        <end position="64"/>
    </location>
</feature>
<keyword evidence="4 6" id="KW-1133">Transmembrane helix</keyword>
<gene>
    <name evidence="7" type="ORF">SAMN05443507_11146</name>
</gene>
<sequence length="202" mass="21719">MQNHSTERWAEATPLGLAAFVISQTLLNLPNAHLVPALATTFFLPVILICGGGLYFLCCILEFIRKNTFGMTVNGFYGGFFSSLGVFLIMELSGFLKFGADANIALGTFLLIWSILTIPFVVAAFRENMLFGWLFFFVAIAFFGGAFANLTGLNSAIGGYAGLISAAIGLYLLTQMLMAATAHHALPSNVVNLEETQAIVAE</sequence>
<dbReference type="STRING" id="1830138.SAMN05443507_11146"/>
<reference evidence="8" key="1">
    <citation type="submission" date="2016-11" db="EMBL/GenBank/DDBJ databases">
        <authorList>
            <person name="Varghese N."/>
            <person name="Submissions S."/>
        </authorList>
    </citation>
    <scope>NUCLEOTIDE SEQUENCE [LARGE SCALE GENOMIC DNA]</scope>
    <source>
        <strain evidence="8">USBA-503</strain>
    </source>
</reference>
<dbReference type="InterPro" id="IPR000791">
    <property type="entry name" value="Gpr1/Fun34/SatP-like"/>
</dbReference>
<evidence type="ECO:0000256" key="4">
    <source>
        <dbReference type="ARBA" id="ARBA00022989"/>
    </source>
</evidence>
<dbReference type="OrthoDB" id="2374883at2"/>
<feature type="transmembrane region" description="Helical" evidence="6">
    <location>
        <begin position="156"/>
        <end position="174"/>
    </location>
</feature>
<name>A0A1M6R3F3_9BACL</name>
<keyword evidence="5 6" id="KW-0472">Membrane</keyword>
<accession>A0A1M6R3F3</accession>
<feature type="transmembrane region" description="Helical" evidence="6">
    <location>
        <begin position="76"/>
        <end position="96"/>
    </location>
</feature>
<dbReference type="GO" id="GO:0005886">
    <property type="term" value="C:plasma membrane"/>
    <property type="evidence" value="ECO:0007669"/>
    <property type="project" value="TreeGrafter"/>
</dbReference>
<dbReference type="Pfam" id="PF01184">
    <property type="entry name" value="Gpr1_Fun34_YaaH"/>
    <property type="match status" value="1"/>
</dbReference>
<dbReference type="Proteomes" id="UP000184016">
    <property type="component" value="Unassembled WGS sequence"/>
</dbReference>
<dbReference type="GO" id="GO:0015123">
    <property type="term" value="F:acetate transmembrane transporter activity"/>
    <property type="evidence" value="ECO:0007669"/>
    <property type="project" value="TreeGrafter"/>
</dbReference>
<organism evidence="7 8">
    <name type="scientific">Alicyclobacillus tolerans</name>
    <dbReference type="NCBI Taxonomy" id="90970"/>
    <lineage>
        <taxon>Bacteria</taxon>
        <taxon>Bacillati</taxon>
        <taxon>Bacillota</taxon>
        <taxon>Bacilli</taxon>
        <taxon>Bacillales</taxon>
        <taxon>Alicyclobacillaceae</taxon>
        <taxon>Alicyclobacillus</taxon>
    </lineage>
</organism>
<dbReference type="PANTHER" id="PTHR31123">
    <property type="entry name" value="ACCUMULATION OF DYADS PROTEIN 2-RELATED"/>
    <property type="match status" value="1"/>
</dbReference>
<evidence type="ECO:0000256" key="5">
    <source>
        <dbReference type="ARBA" id="ARBA00023136"/>
    </source>
</evidence>